<evidence type="ECO:0000313" key="4">
    <source>
        <dbReference type="Proteomes" id="UP001369086"/>
    </source>
</evidence>
<evidence type="ECO:0000259" key="2">
    <source>
        <dbReference type="Pfam" id="PF12781"/>
    </source>
</evidence>
<organism evidence="3 4">
    <name type="scientific">Huso huso</name>
    <name type="common">Beluga</name>
    <name type="synonym">Acipenser huso</name>
    <dbReference type="NCBI Taxonomy" id="61971"/>
    <lineage>
        <taxon>Eukaryota</taxon>
        <taxon>Metazoa</taxon>
        <taxon>Chordata</taxon>
        <taxon>Craniata</taxon>
        <taxon>Vertebrata</taxon>
        <taxon>Euteleostomi</taxon>
        <taxon>Actinopterygii</taxon>
        <taxon>Chondrostei</taxon>
        <taxon>Acipenseriformes</taxon>
        <taxon>Acipenseridae</taxon>
        <taxon>Huso</taxon>
    </lineage>
</organism>
<dbReference type="InterPro" id="IPR035706">
    <property type="entry name" value="AAA_9"/>
</dbReference>
<dbReference type="EMBL" id="JAHFZB010000006">
    <property type="protein sequence ID" value="KAK6488879.1"/>
    <property type="molecule type" value="Genomic_DNA"/>
</dbReference>
<keyword evidence="4" id="KW-1185">Reference proteome</keyword>
<name>A0ABR0ZW13_HUSHU</name>
<dbReference type="InterPro" id="IPR026983">
    <property type="entry name" value="DHC"/>
</dbReference>
<dbReference type="Pfam" id="PF12781">
    <property type="entry name" value="AAA_9"/>
    <property type="match status" value="1"/>
</dbReference>
<feature type="domain" description="Dynein heavy chain ATP-binding dynein motor region" evidence="2">
    <location>
        <begin position="1"/>
        <end position="102"/>
    </location>
</feature>
<comment type="caution">
    <text evidence="3">The sequence shown here is derived from an EMBL/GenBank/DDBJ whole genome shotgun (WGS) entry which is preliminary data.</text>
</comment>
<reference evidence="3 4" key="1">
    <citation type="submission" date="2021-05" db="EMBL/GenBank/DDBJ databases">
        <authorList>
            <person name="Zahm M."/>
            <person name="Klopp C."/>
            <person name="Cabau C."/>
            <person name="Kuhl H."/>
            <person name="Suciu R."/>
            <person name="Ciorpac M."/>
            <person name="Holostenco D."/>
            <person name="Gessner J."/>
            <person name="Wuertz S."/>
            <person name="Hohne C."/>
            <person name="Stock M."/>
            <person name="Gislard M."/>
            <person name="Lluch J."/>
            <person name="Milhes M."/>
            <person name="Lampietro C."/>
            <person name="Lopez Roques C."/>
            <person name="Donnadieu C."/>
            <person name="Du K."/>
            <person name="Schartl M."/>
            <person name="Guiguen Y."/>
        </authorList>
    </citation>
    <scope>NUCLEOTIDE SEQUENCE [LARGE SCALE GENOMIC DNA]</scope>
    <source>
        <strain evidence="3">Hh-F2</strain>
        <tissue evidence="3">Blood</tissue>
    </source>
</reference>
<evidence type="ECO:0000256" key="1">
    <source>
        <dbReference type="SAM" id="MobiDB-lite"/>
    </source>
</evidence>
<dbReference type="PANTHER" id="PTHR22878:SF69">
    <property type="entry name" value="DYNEIN HEAVY CHAIN"/>
    <property type="match status" value="1"/>
</dbReference>
<evidence type="ECO:0000313" key="3">
    <source>
        <dbReference type="EMBL" id="KAK6488879.1"/>
    </source>
</evidence>
<protein>
    <submittedName>
        <fullName evidence="3">Dynein heavy chain 14</fullName>
    </submittedName>
</protein>
<accession>A0ABR0ZW13</accession>
<dbReference type="Gene3D" id="6.10.140.1060">
    <property type="match status" value="1"/>
</dbReference>
<sequence length="223" mass="25807">MTTQLPNPHFLPAICIIVKLINFTVTFEGLQDQLLSSMMSLEYPQLEQQRFQLLESITSDLFMIRELEDRCLVLLQKTEGHILDYLVLIDNLQSSKVMAKEIIHRIQTSVEMEKGIVKTRNKYLPVASRGTILYFVVADLVQLDYMYQFSLEWFNKMFIKCVQDMNSNQTLAPQSPVSGTLRPRSALRKPAVKKEKRGTDAGNFNLHLLEIINMFKENIHKVI</sequence>
<proteinExistence type="predicted"/>
<dbReference type="Proteomes" id="UP001369086">
    <property type="component" value="Unassembled WGS sequence"/>
</dbReference>
<feature type="compositionally biased region" description="Basic residues" evidence="1">
    <location>
        <begin position="185"/>
        <end position="196"/>
    </location>
</feature>
<dbReference type="InterPro" id="IPR027417">
    <property type="entry name" value="P-loop_NTPase"/>
</dbReference>
<dbReference type="Gene3D" id="3.40.50.300">
    <property type="entry name" value="P-loop containing nucleotide triphosphate hydrolases"/>
    <property type="match status" value="1"/>
</dbReference>
<dbReference type="PANTHER" id="PTHR22878">
    <property type="entry name" value="DYNEIN HEAVY CHAIN 6, AXONEMAL-LIKE-RELATED"/>
    <property type="match status" value="1"/>
</dbReference>
<dbReference type="Gene3D" id="1.10.8.1220">
    <property type="match status" value="1"/>
</dbReference>
<gene>
    <name evidence="3" type="ORF">HHUSO_G7836</name>
</gene>
<feature type="region of interest" description="Disordered" evidence="1">
    <location>
        <begin position="172"/>
        <end position="196"/>
    </location>
</feature>